<evidence type="ECO:0000313" key="1">
    <source>
        <dbReference type="Ensembl" id="ENSCPVP00000020753.1"/>
    </source>
</evidence>
<dbReference type="Proteomes" id="UP000694382">
    <property type="component" value="Chromosome 7"/>
</dbReference>
<reference evidence="1" key="3">
    <citation type="submission" date="2025-09" db="UniProtKB">
        <authorList>
            <consortium name="Ensembl"/>
        </authorList>
    </citation>
    <scope>IDENTIFICATION</scope>
</reference>
<accession>A0A8C3NNR2</accession>
<keyword evidence="2" id="KW-1185">Reference proteome</keyword>
<name>A0A8C3NNR2_GEOPR</name>
<evidence type="ECO:0000313" key="2">
    <source>
        <dbReference type="Proteomes" id="UP000694382"/>
    </source>
</evidence>
<reference evidence="1" key="1">
    <citation type="submission" date="2020-02" db="EMBL/GenBank/DDBJ databases">
        <authorList>
            <person name="Enbody D E."/>
            <person name="Pettersson E M."/>
        </authorList>
    </citation>
    <scope>NUCLEOTIDE SEQUENCE [LARGE SCALE GENOMIC DNA]</scope>
</reference>
<dbReference type="Ensembl" id="ENSCPVT00000021685.2">
    <property type="protein sequence ID" value="ENSCPVP00000020753.1"/>
    <property type="gene ID" value="ENSCPVG00000015044.2"/>
</dbReference>
<reference evidence="1" key="2">
    <citation type="submission" date="2025-08" db="UniProtKB">
        <authorList>
            <consortium name="Ensembl"/>
        </authorList>
    </citation>
    <scope>IDENTIFICATION</scope>
</reference>
<proteinExistence type="predicted"/>
<organism evidence="1 2">
    <name type="scientific">Geospiza parvula</name>
    <name type="common">Small tree-finch</name>
    <name type="synonym">Camarhynchus parvulus</name>
    <dbReference type="NCBI Taxonomy" id="87175"/>
    <lineage>
        <taxon>Eukaryota</taxon>
        <taxon>Metazoa</taxon>
        <taxon>Chordata</taxon>
        <taxon>Craniata</taxon>
        <taxon>Vertebrata</taxon>
        <taxon>Euteleostomi</taxon>
        <taxon>Archelosauria</taxon>
        <taxon>Archosauria</taxon>
        <taxon>Dinosauria</taxon>
        <taxon>Saurischia</taxon>
        <taxon>Theropoda</taxon>
        <taxon>Coelurosauria</taxon>
        <taxon>Aves</taxon>
        <taxon>Neognathae</taxon>
        <taxon>Neoaves</taxon>
        <taxon>Telluraves</taxon>
        <taxon>Australaves</taxon>
        <taxon>Passeriformes</taxon>
        <taxon>Thraupidae</taxon>
        <taxon>Camarhynchus</taxon>
    </lineage>
</organism>
<protein>
    <submittedName>
        <fullName evidence="1">Uncharacterized protein</fullName>
    </submittedName>
</protein>
<dbReference type="AlphaFoldDB" id="A0A8C3NNR2"/>
<sequence>MLLHLSLLNPPHSNISKEFKGCMDPSVPKATREDEVVTAQRHRTCCRLAHLLPQHHLLCSSQAEDYSQDVKPSFSL</sequence>